<keyword evidence="1" id="KW-0812">Transmembrane</keyword>
<keyword evidence="3" id="KW-1185">Reference proteome</keyword>
<evidence type="ECO:0000313" key="2">
    <source>
        <dbReference type="EMBL" id="QYS97165.1"/>
    </source>
</evidence>
<sequence>MAARGGFTNTNLLQNHGGLASQGVSTIVWLLLGLALILIQPDAVTNSECLARCRTSPQFACPAQFKLVHVQVQVQAQVLTGRPTPEAFPDVQIISSIQV</sequence>
<protein>
    <submittedName>
        <fullName evidence="2">Uncharacterized protein</fullName>
    </submittedName>
</protein>
<dbReference type="AlphaFoldDB" id="A0A8G0LCK8"/>
<accession>A0A8G0LCK8</accession>
<gene>
    <name evidence="2" type="ORF">H0G86_004398</name>
</gene>
<evidence type="ECO:0000256" key="1">
    <source>
        <dbReference type="SAM" id="Phobius"/>
    </source>
</evidence>
<organism evidence="2 3">
    <name type="scientific">Trichoderma simmonsii</name>
    <dbReference type="NCBI Taxonomy" id="1491479"/>
    <lineage>
        <taxon>Eukaryota</taxon>
        <taxon>Fungi</taxon>
        <taxon>Dikarya</taxon>
        <taxon>Ascomycota</taxon>
        <taxon>Pezizomycotina</taxon>
        <taxon>Sordariomycetes</taxon>
        <taxon>Hypocreomycetidae</taxon>
        <taxon>Hypocreales</taxon>
        <taxon>Hypocreaceae</taxon>
        <taxon>Trichoderma</taxon>
    </lineage>
</organism>
<name>A0A8G0LCK8_9HYPO</name>
<proteinExistence type="predicted"/>
<dbReference type="Proteomes" id="UP000826661">
    <property type="component" value="Chromosome II"/>
</dbReference>
<dbReference type="EMBL" id="CP075865">
    <property type="protein sequence ID" value="QYS97165.1"/>
    <property type="molecule type" value="Genomic_DNA"/>
</dbReference>
<feature type="transmembrane region" description="Helical" evidence="1">
    <location>
        <begin position="20"/>
        <end position="39"/>
    </location>
</feature>
<evidence type="ECO:0000313" key="3">
    <source>
        <dbReference type="Proteomes" id="UP000826661"/>
    </source>
</evidence>
<keyword evidence="1" id="KW-0472">Membrane</keyword>
<keyword evidence="1" id="KW-1133">Transmembrane helix</keyword>
<reference evidence="2 3" key="1">
    <citation type="journal article" date="2021" name="BMC Genomics">
        <title>Telomere-to-telomere genome assembly of asparaginase-producing Trichoderma simmonsii.</title>
        <authorList>
            <person name="Chung D."/>
            <person name="Kwon Y.M."/>
            <person name="Yang Y."/>
        </authorList>
    </citation>
    <scope>NUCLEOTIDE SEQUENCE [LARGE SCALE GENOMIC DNA]</scope>
    <source>
        <strain evidence="2 3">GH-Sj1</strain>
    </source>
</reference>